<proteinExistence type="predicted"/>
<feature type="signal peptide" evidence="1">
    <location>
        <begin position="1"/>
        <end position="27"/>
    </location>
</feature>
<protein>
    <submittedName>
        <fullName evidence="2">Uncharacterized protein</fullName>
    </submittedName>
</protein>
<dbReference type="Proteomes" id="UP000326268">
    <property type="component" value="Unassembled WGS sequence"/>
</dbReference>
<dbReference type="OrthoDB" id="4435313at2759"/>
<keyword evidence="1" id="KW-0732">Signal</keyword>
<dbReference type="GeneID" id="43657506"/>
<reference evidence="2 3" key="1">
    <citation type="submission" date="2019-04" db="EMBL/GenBank/DDBJ databases">
        <title>Friends and foes A comparative genomics studyof 23 Aspergillus species from section Flavi.</title>
        <authorList>
            <consortium name="DOE Joint Genome Institute"/>
            <person name="Kjaerbolling I."/>
            <person name="Vesth T."/>
            <person name="Frisvad J.C."/>
            <person name="Nybo J.L."/>
            <person name="Theobald S."/>
            <person name="Kildgaard S."/>
            <person name="Isbrandt T."/>
            <person name="Kuo A."/>
            <person name="Sato A."/>
            <person name="Lyhne E.K."/>
            <person name="Kogle M.E."/>
            <person name="Wiebenga A."/>
            <person name="Kun R.S."/>
            <person name="Lubbers R.J."/>
            <person name="Makela M.R."/>
            <person name="Barry K."/>
            <person name="Chovatia M."/>
            <person name="Clum A."/>
            <person name="Daum C."/>
            <person name="Haridas S."/>
            <person name="He G."/>
            <person name="LaButti K."/>
            <person name="Lipzen A."/>
            <person name="Mondo S."/>
            <person name="Riley R."/>
            <person name="Salamov A."/>
            <person name="Simmons B.A."/>
            <person name="Magnuson J.K."/>
            <person name="Henrissat B."/>
            <person name="Mortensen U.H."/>
            <person name="Larsen T.O."/>
            <person name="Devries R.P."/>
            <person name="Grigoriev I.V."/>
            <person name="Machida M."/>
            <person name="Baker S.E."/>
            <person name="Andersen M.R."/>
        </authorList>
    </citation>
    <scope>NUCLEOTIDE SEQUENCE [LARGE SCALE GENOMIC DNA]</scope>
    <source>
        <strain evidence="2 3">CBS 763.97</strain>
    </source>
</reference>
<name>A0A5N6ZVI1_9EURO</name>
<sequence length="116" mass="12904">MNTLHRRNARFIPFLSLFILFALGTVADDVEGCPSGLACWGFSICNFVEADGARKQQYGATALVMGLVPLTLCNIAWPRAAALGLEPTLATNVEEERIWHWLSWMHTGWLTNIKAK</sequence>
<accession>A0A5N6ZVI1</accession>
<evidence type="ECO:0000313" key="2">
    <source>
        <dbReference type="EMBL" id="KAE8361567.1"/>
    </source>
</evidence>
<evidence type="ECO:0000313" key="3">
    <source>
        <dbReference type="Proteomes" id="UP000326268"/>
    </source>
</evidence>
<dbReference type="EMBL" id="ML737731">
    <property type="protein sequence ID" value="KAE8361567.1"/>
    <property type="molecule type" value="Genomic_DNA"/>
</dbReference>
<organism evidence="2 3">
    <name type="scientific">Aspergillus caelatus</name>
    <dbReference type="NCBI Taxonomy" id="61420"/>
    <lineage>
        <taxon>Eukaryota</taxon>
        <taxon>Fungi</taxon>
        <taxon>Dikarya</taxon>
        <taxon>Ascomycota</taxon>
        <taxon>Pezizomycotina</taxon>
        <taxon>Eurotiomycetes</taxon>
        <taxon>Eurotiomycetidae</taxon>
        <taxon>Eurotiales</taxon>
        <taxon>Aspergillaceae</taxon>
        <taxon>Aspergillus</taxon>
        <taxon>Aspergillus subgen. Circumdati</taxon>
    </lineage>
</organism>
<evidence type="ECO:0000256" key="1">
    <source>
        <dbReference type="SAM" id="SignalP"/>
    </source>
</evidence>
<gene>
    <name evidence="2" type="ORF">BDV27DRAFT_160611</name>
</gene>
<dbReference type="RefSeq" id="XP_031924648.1">
    <property type="nucleotide sequence ID" value="XM_032073060.1"/>
</dbReference>
<dbReference type="AlphaFoldDB" id="A0A5N6ZVI1"/>
<feature type="chain" id="PRO_5024984877" evidence="1">
    <location>
        <begin position="28"/>
        <end position="116"/>
    </location>
</feature>
<keyword evidence="3" id="KW-1185">Reference proteome</keyword>